<feature type="domain" description="Exosome-associated factor Rrp6 N-terminal" evidence="1">
    <location>
        <begin position="26"/>
        <end position="112"/>
    </location>
</feature>
<dbReference type="HOGENOM" id="CLU_2079220_0_0_1"/>
<dbReference type="GO" id="GO:0000176">
    <property type="term" value="C:nuclear exosome (RNase complex)"/>
    <property type="evidence" value="ECO:0007669"/>
    <property type="project" value="InterPro"/>
</dbReference>
<evidence type="ECO:0000313" key="2">
    <source>
        <dbReference type="EnsemblProtists" id="EOD28939"/>
    </source>
</evidence>
<dbReference type="AlphaFoldDB" id="A0A0D3JZK4"/>
<dbReference type="KEGG" id="ehx:EMIHUDRAFT_254009"/>
<dbReference type="Pfam" id="PF08066">
    <property type="entry name" value="PMC2NT"/>
    <property type="match status" value="1"/>
</dbReference>
<evidence type="ECO:0000259" key="1">
    <source>
        <dbReference type="Pfam" id="PF08066"/>
    </source>
</evidence>
<name>A0A0D3JZK4_EMIH1</name>
<dbReference type="InterPro" id="IPR012588">
    <property type="entry name" value="Exosome-assoc_fac_Rrp6_N"/>
</dbReference>
<reference evidence="2" key="2">
    <citation type="submission" date="2024-10" db="UniProtKB">
        <authorList>
            <consortium name="EnsemblProtists"/>
        </authorList>
    </citation>
    <scope>IDENTIFICATION</scope>
</reference>
<keyword evidence="3" id="KW-1185">Reference proteome</keyword>
<evidence type="ECO:0000313" key="3">
    <source>
        <dbReference type="Proteomes" id="UP000013827"/>
    </source>
</evidence>
<sequence>MAEPDPPREEAGPEFARGLFDSLVLGTRLGNELPTAEQRGYAETFPPFNQAMALSGGQLSGMISGFMGQQAQQAAAERFGQLEDASDRFESVVGLSDRLLERVDSDLDAARGLKNHAV</sequence>
<reference evidence="3" key="1">
    <citation type="journal article" date="2013" name="Nature">
        <title>Pan genome of the phytoplankton Emiliania underpins its global distribution.</title>
        <authorList>
            <person name="Read B.A."/>
            <person name="Kegel J."/>
            <person name="Klute M.J."/>
            <person name="Kuo A."/>
            <person name="Lefebvre S.C."/>
            <person name="Maumus F."/>
            <person name="Mayer C."/>
            <person name="Miller J."/>
            <person name="Monier A."/>
            <person name="Salamov A."/>
            <person name="Young J."/>
            <person name="Aguilar M."/>
            <person name="Claverie J.M."/>
            <person name="Frickenhaus S."/>
            <person name="Gonzalez K."/>
            <person name="Herman E.K."/>
            <person name="Lin Y.C."/>
            <person name="Napier J."/>
            <person name="Ogata H."/>
            <person name="Sarno A.F."/>
            <person name="Shmutz J."/>
            <person name="Schroeder D."/>
            <person name="de Vargas C."/>
            <person name="Verret F."/>
            <person name="von Dassow P."/>
            <person name="Valentin K."/>
            <person name="Van de Peer Y."/>
            <person name="Wheeler G."/>
            <person name="Dacks J.B."/>
            <person name="Delwiche C.F."/>
            <person name="Dyhrman S.T."/>
            <person name="Glockner G."/>
            <person name="John U."/>
            <person name="Richards T."/>
            <person name="Worden A.Z."/>
            <person name="Zhang X."/>
            <person name="Grigoriev I.V."/>
            <person name="Allen A.E."/>
            <person name="Bidle K."/>
            <person name="Borodovsky M."/>
            <person name="Bowler C."/>
            <person name="Brownlee C."/>
            <person name="Cock J.M."/>
            <person name="Elias M."/>
            <person name="Gladyshev V.N."/>
            <person name="Groth M."/>
            <person name="Guda C."/>
            <person name="Hadaegh A."/>
            <person name="Iglesias-Rodriguez M.D."/>
            <person name="Jenkins J."/>
            <person name="Jones B.M."/>
            <person name="Lawson T."/>
            <person name="Leese F."/>
            <person name="Lindquist E."/>
            <person name="Lobanov A."/>
            <person name="Lomsadze A."/>
            <person name="Malik S.B."/>
            <person name="Marsh M.E."/>
            <person name="Mackinder L."/>
            <person name="Mock T."/>
            <person name="Mueller-Roeber B."/>
            <person name="Pagarete A."/>
            <person name="Parker M."/>
            <person name="Probert I."/>
            <person name="Quesneville H."/>
            <person name="Raines C."/>
            <person name="Rensing S.A."/>
            <person name="Riano-Pachon D.M."/>
            <person name="Richier S."/>
            <person name="Rokitta S."/>
            <person name="Shiraiwa Y."/>
            <person name="Soanes D.M."/>
            <person name="van der Giezen M."/>
            <person name="Wahlund T.M."/>
            <person name="Williams B."/>
            <person name="Wilson W."/>
            <person name="Wolfe G."/>
            <person name="Wurch L.L."/>
        </authorList>
    </citation>
    <scope>NUCLEOTIDE SEQUENCE</scope>
</reference>
<proteinExistence type="predicted"/>
<dbReference type="RefSeq" id="XP_005781368.1">
    <property type="nucleotide sequence ID" value="XM_005781311.1"/>
</dbReference>
<dbReference type="Proteomes" id="UP000013827">
    <property type="component" value="Unassembled WGS sequence"/>
</dbReference>
<accession>A0A0D3JZK4</accession>
<dbReference type="PaxDb" id="2903-EOD28939"/>
<protein>
    <recommendedName>
        <fullName evidence="1">Exosome-associated factor Rrp6 N-terminal domain-containing protein</fullName>
    </recommendedName>
</protein>
<dbReference type="EnsemblProtists" id="EOD28939">
    <property type="protein sequence ID" value="EOD28939"/>
    <property type="gene ID" value="EMIHUDRAFT_254009"/>
</dbReference>
<dbReference type="GeneID" id="17274485"/>
<dbReference type="GO" id="GO:0006396">
    <property type="term" value="P:RNA processing"/>
    <property type="evidence" value="ECO:0007669"/>
    <property type="project" value="InterPro"/>
</dbReference>
<organism evidence="2 3">
    <name type="scientific">Emiliania huxleyi (strain CCMP1516)</name>
    <dbReference type="NCBI Taxonomy" id="280463"/>
    <lineage>
        <taxon>Eukaryota</taxon>
        <taxon>Haptista</taxon>
        <taxon>Haptophyta</taxon>
        <taxon>Prymnesiophyceae</taxon>
        <taxon>Isochrysidales</taxon>
        <taxon>Noelaerhabdaceae</taxon>
        <taxon>Emiliania</taxon>
    </lineage>
</organism>